<reference evidence="1 2" key="1">
    <citation type="submission" date="2015-05" db="EMBL/GenBank/DDBJ databases">
        <authorList>
            <person name="Wang D.B."/>
            <person name="Wang M."/>
        </authorList>
    </citation>
    <scope>NUCLEOTIDE SEQUENCE [LARGE SCALE GENOMIC DNA]</scope>
    <source>
        <strain evidence="1">VL1</strain>
    </source>
</reference>
<name>A0A0G4MX16_VERLO</name>
<sequence>MLEVGQGGMTDDEYKAHFT</sequence>
<accession>A0A0G4MX16</accession>
<proteinExistence type="predicted"/>
<dbReference type="AlphaFoldDB" id="A0A0G4MX16"/>
<dbReference type="EMBL" id="CVQH01025721">
    <property type="protein sequence ID" value="CRK38871.1"/>
    <property type="molecule type" value="Genomic_DNA"/>
</dbReference>
<feature type="non-terminal residue" evidence="1">
    <location>
        <position position="19"/>
    </location>
</feature>
<protein>
    <submittedName>
        <fullName evidence="1">Uncharacterized protein</fullName>
    </submittedName>
</protein>
<keyword evidence="2" id="KW-1185">Reference proteome</keyword>
<organism evidence="1 2">
    <name type="scientific">Verticillium longisporum</name>
    <name type="common">Verticillium dahliae var. longisporum</name>
    <dbReference type="NCBI Taxonomy" id="100787"/>
    <lineage>
        <taxon>Eukaryota</taxon>
        <taxon>Fungi</taxon>
        <taxon>Dikarya</taxon>
        <taxon>Ascomycota</taxon>
        <taxon>Pezizomycotina</taxon>
        <taxon>Sordariomycetes</taxon>
        <taxon>Hypocreomycetidae</taxon>
        <taxon>Glomerellales</taxon>
        <taxon>Plectosphaerellaceae</taxon>
        <taxon>Verticillium</taxon>
    </lineage>
</organism>
<gene>
    <name evidence="1" type="ORF">BN1708_020570</name>
</gene>
<evidence type="ECO:0000313" key="1">
    <source>
        <dbReference type="EMBL" id="CRK38871.1"/>
    </source>
</evidence>
<dbReference type="Proteomes" id="UP000044602">
    <property type="component" value="Unassembled WGS sequence"/>
</dbReference>
<evidence type="ECO:0000313" key="2">
    <source>
        <dbReference type="Proteomes" id="UP000044602"/>
    </source>
</evidence>